<dbReference type="InterPro" id="IPR040521">
    <property type="entry name" value="KDZ"/>
</dbReference>
<dbReference type="SUPFAM" id="SSF57850">
    <property type="entry name" value="RING/U-box"/>
    <property type="match status" value="1"/>
</dbReference>
<evidence type="ECO:0000259" key="2">
    <source>
        <dbReference type="Pfam" id="PF18803"/>
    </source>
</evidence>
<dbReference type="GeneID" id="6010848"/>
<dbReference type="PANTHER" id="PTHR33104">
    <property type="entry name" value="SI:DKEY-29D5.2"/>
    <property type="match status" value="1"/>
</dbReference>
<gene>
    <name evidence="3" type="ORF">CC1G_02071</name>
</gene>
<organism evidence="3 4">
    <name type="scientific">Coprinopsis cinerea (strain Okayama-7 / 130 / ATCC MYA-4618 / FGSC 9003)</name>
    <name type="common">Inky cap fungus</name>
    <name type="synonym">Hormographiella aspergillata</name>
    <dbReference type="NCBI Taxonomy" id="240176"/>
    <lineage>
        <taxon>Eukaryota</taxon>
        <taxon>Fungi</taxon>
        <taxon>Dikarya</taxon>
        <taxon>Basidiomycota</taxon>
        <taxon>Agaricomycotina</taxon>
        <taxon>Agaricomycetes</taxon>
        <taxon>Agaricomycetidae</taxon>
        <taxon>Agaricales</taxon>
        <taxon>Agaricineae</taxon>
        <taxon>Psathyrellaceae</taxon>
        <taxon>Coprinopsis</taxon>
    </lineage>
</organism>
<feature type="region of interest" description="Disordered" evidence="1">
    <location>
        <begin position="37"/>
        <end position="71"/>
    </location>
</feature>
<dbReference type="Pfam" id="PF18803">
    <property type="entry name" value="CxC2"/>
    <property type="match status" value="1"/>
</dbReference>
<name>A8NK28_COPC7</name>
<dbReference type="CDD" id="cd19757">
    <property type="entry name" value="Bbox1"/>
    <property type="match status" value="1"/>
</dbReference>
<sequence>MVRSRRPVEDETVTSRVTVHHTSRGIIVRSRPILNTPVKKNIRRLRRTDSTGASPRKRARTQPRSPHMHAEDDFPLFDGLAGNTAAAPRITPPSFASTRPKKGYSQHDFMADWIPRKNQFLHAILEGERKTSASCTTCGNGDAYWRCLECVGSFELCRSCMRDKHRDLPFHRIEHWTATHWNPAWLWQTGLVVSLGHGGAPCPSPQGFFQEGDEDCEDDWSDEEADVEDESNSHGLDSNRFSFGAKPTGRQVGDDRVVIVMHTNGIHHVFFHLCGCPEHPPETVQFLDMKLYPASVKTVRSVATFALLDDYHMNQVECYSSTYNYFAKLRRITNKAYPQTAPNRYRELTRMGRQWIHLKNLKWFGFGHTTREPADGELALFCAACPQKGLNVPAEEWKDLPDILKLRSFVADGNFSCVHQRQRGVDKDVWISSGTGFMTERTAYAEHLRSATEEKQTSTCHEHRAIADKWKSLKGCDVTGIGAIACMRHGCFVPGAMVDFQKGERQINMDYAWLKALQMGRLDDVRWVLLVYDINCQYCINFKRRIKKYRNTSLRPPAGLIIVNAIGLWHVHGHRPECYARFAPSFVSGAGKKSGEILEPLWVPMNKLAGPTRTMASSHRAEMLDAGASDSNWKKLTGLVSSICKELPKAKEQAEDALERYNAICGAVTKVQVNEWTAELEEAKVRRLTDFKAMDILNSKLDKVPKRAEVEADLMDKERSSGEGLGVTSWISSGIDIQERQVELKRLARRYHPHTTAKQKLEIAKRRQDLTSSIEGFFKDAASLFPGVDLTILELLTEGCVVSVAVPAPHEEDVPDSDYDIEENVSSLPADQGDGGSPEDIAIPLPSTVKAWPEALASVRRKERSMRIAQANTKLESIRDSIGRLSYLYRSLIRGAKTKKSKTRSYGIVKGSRDELRLQVNHYEQARRALERLGTAASVLVKYQPIRPADIRVSTAIADPNARGQSSSQLSWIWGIPSDNPSDRTLYLDELYRVNWMRTRERYLREEEEYQFLLRETAWVPRFFDSKALEWEQRGENVSEPGHIAYACRQADLWRNLAEYAREGFRRVLKSIQAPVTRADVMTCHGSDSDSSQDCSDSSTACTP</sequence>
<feature type="domain" description="CxC2-like cysteine cluster KDZ transposase-associated" evidence="2">
    <location>
        <begin position="255"/>
        <end position="335"/>
    </location>
</feature>
<dbReference type="HOGENOM" id="CLU_003703_13_1_1"/>
<evidence type="ECO:0000313" key="3">
    <source>
        <dbReference type="EMBL" id="EAU87312.2"/>
    </source>
</evidence>
<dbReference type="RefSeq" id="XP_001834335.2">
    <property type="nucleotide sequence ID" value="XM_001834283.2"/>
</dbReference>
<dbReference type="KEGG" id="cci:CC1G_02071"/>
<feature type="compositionally biased region" description="Acidic residues" evidence="1">
    <location>
        <begin position="212"/>
        <end position="230"/>
    </location>
</feature>
<dbReference type="InterPro" id="IPR041457">
    <property type="entry name" value="CxC2_KDZ-assoc"/>
</dbReference>
<protein>
    <recommendedName>
        <fullName evidence="2">CxC2-like cysteine cluster KDZ transposase-associated domain-containing protein</fullName>
    </recommendedName>
</protein>
<evidence type="ECO:0000256" key="1">
    <source>
        <dbReference type="SAM" id="MobiDB-lite"/>
    </source>
</evidence>
<dbReference type="Pfam" id="PF18758">
    <property type="entry name" value="KDZ"/>
    <property type="match status" value="1"/>
</dbReference>
<evidence type="ECO:0000313" key="4">
    <source>
        <dbReference type="Proteomes" id="UP000001861"/>
    </source>
</evidence>
<dbReference type="AlphaFoldDB" id="A8NK28"/>
<accession>A8NK28</accession>
<dbReference type="VEuPathDB" id="FungiDB:CC1G_02071"/>
<dbReference type="EMBL" id="AACS02000010">
    <property type="protein sequence ID" value="EAU87312.2"/>
    <property type="molecule type" value="Genomic_DNA"/>
</dbReference>
<dbReference type="InParanoid" id="A8NK28"/>
<proteinExistence type="predicted"/>
<dbReference type="PANTHER" id="PTHR33104:SF2">
    <property type="entry name" value="CXC3 LIKE CYSTEINE CLUSTER DOMAIN-CONTAINING PROTEIN"/>
    <property type="match status" value="1"/>
</dbReference>
<dbReference type="eggNOG" id="ENOG502SJ1F">
    <property type="taxonomic scope" value="Eukaryota"/>
</dbReference>
<keyword evidence="4" id="KW-1185">Reference proteome</keyword>
<dbReference type="OMA" id="INLPERW"/>
<dbReference type="Proteomes" id="UP000001861">
    <property type="component" value="Unassembled WGS sequence"/>
</dbReference>
<dbReference type="OrthoDB" id="3214502at2759"/>
<reference evidence="3 4" key="1">
    <citation type="journal article" date="2010" name="Proc. Natl. Acad. Sci. U.S.A.">
        <title>Insights into evolution of multicellular fungi from the assembled chromosomes of the mushroom Coprinopsis cinerea (Coprinus cinereus).</title>
        <authorList>
            <person name="Stajich J.E."/>
            <person name="Wilke S.K."/>
            <person name="Ahren D."/>
            <person name="Au C.H."/>
            <person name="Birren B.W."/>
            <person name="Borodovsky M."/>
            <person name="Burns C."/>
            <person name="Canback B."/>
            <person name="Casselton L.A."/>
            <person name="Cheng C.K."/>
            <person name="Deng J."/>
            <person name="Dietrich F.S."/>
            <person name="Fargo D.C."/>
            <person name="Farman M.L."/>
            <person name="Gathman A.C."/>
            <person name="Goldberg J."/>
            <person name="Guigo R."/>
            <person name="Hoegger P.J."/>
            <person name="Hooker J.B."/>
            <person name="Huggins A."/>
            <person name="James T.Y."/>
            <person name="Kamada T."/>
            <person name="Kilaru S."/>
            <person name="Kodira C."/>
            <person name="Kues U."/>
            <person name="Kupfer D."/>
            <person name="Kwan H.S."/>
            <person name="Lomsadze A."/>
            <person name="Li W."/>
            <person name="Lilly W.W."/>
            <person name="Ma L.J."/>
            <person name="Mackey A.J."/>
            <person name="Manning G."/>
            <person name="Martin F."/>
            <person name="Muraguchi H."/>
            <person name="Natvig D.O."/>
            <person name="Palmerini H."/>
            <person name="Ramesh M.A."/>
            <person name="Rehmeyer C.J."/>
            <person name="Roe B.A."/>
            <person name="Shenoy N."/>
            <person name="Stanke M."/>
            <person name="Ter-Hovhannisyan V."/>
            <person name="Tunlid A."/>
            <person name="Velagapudi R."/>
            <person name="Vision T.J."/>
            <person name="Zeng Q."/>
            <person name="Zolan M.E."/>
            <person name="Pukkila P.J."/>
        </authorList>
    </citation>
    <scope>NUCLEOTIDE SEQUENCE [LARGE SCALE GENOMIC DNA]</scope>
    <source>
        <strain evidence="4">Okayama-7 / 130 / ATCC MYA-4618 / FGSC 9003</strain>
    </source>
</reference>
<feature type="region of interest" description="Disordered" evidence="1">
    <location>
        <begin position="212"/>
        <end position="240"/>
    </location>
</feature>
<comment type="caution">
    <text evidence="3">The sequence shown here is derived from an EMBL/GenBank/DDBJ whole genome shotgun (WGS) entry which is preliminary data.</text>
</comment>